<dbReference type="EMBL" id="KZ821680">
    <property type="protein sequence ID" value="PYH85256.1"/>
    <property type="molecule type" value="Genomic_DNA"/>
</dbReference>
<evidence type="ECO:0000256" key="2">
    <source>
        <dbReference type="ARBA" id="ARBA00022801"/>
    </source>
</evidence>
<organism evidence="4 5">
    <name type="scientific">Aspergillus uvarum CBS 121591</name>
    <dbReference type="NCBI Taxonomy" id="1448315"/>
    <lineage>
        <taxon>Eukaryota</taxon>
        <taxon>Fungi</taxon>
        <taxon>Dikarya</taxon>
        <taxon>Ascomycota</taxon>
        <taxon>Pezizomycotina</taxon>
        <taxon>Eurotiomycetes</taxon>
        <taxon>Eurotiomycetidae</taxon>
        <taxon>Eurotiales</taxon>
        <taxon>Aspergillaceae</taxon>
        <taxon>Aspergillus</taxon>
        <taxon>Aspergillus subgen. Circumdati</taxon>
    </lineage>
</organism>
<dbReference type="Pfam" id="PF00135">
    <property type="entry name" value="COesterase"/>
    <property type="match status" value="1"/>
</dbReference>
<dbReference type="Proteomes" id="UP000248340">
    <property type="component" value="Unassembled WGS sequence"/>
</dbReference>
<dbReference type="GO" id="GO:0052689">
    <property type="term" value="F:carboxylic ester hydrolase activity"/>
    <property type="evidence" value="ECO:0007669"/>
    <property type="project" value="TreeGrafter"/>
</dbReference>
<proteinExistence type="inferred from homology"/>
<dbReference type="OrthoDB" id="408631at2759"/>
<reference evidence="4 5" key="1">
    <citation type="submission" date="2016-12" db="EMBL/GenBank/DDBJ databases">
        <title>The genomes of Aspergillus section Nigri reveals drivers in fungal speciation.</title>
        <authorList>
            <consortium name="DOE Joint Genome Institute"/>
            <person name="Vesth T.C."/>
            <person name="Nybo J."/>
            <person name="Theobald S."/>
            <person name="Brandl J."/>
            <person name="Frisvad J.C."/>
            <person name="Nielsen K.F."/>
            <person name="Lyhne E.K."/>
            <person name="Kogle M.E."/>
            <person name="Kuo A."/>
            <person name="Riley R."/>
            <person name="Clum A."/>
            <person name="Nolan M."/>
            <person name="Lipzen A."/>
            <person name="Salamov A."/>
            <person name="Henrissat B."/>
            <person name="Wiebenga A."/>
            <person name="De Vries R.P."/>
            <person name="Grigoriev I.V."/>
            <person name="Mortensen U.H."/>
            <person name="Andersen M.R."/>
            <person name="Baker S.E."/>
        </authorList>
    </citation>
    <scope>NUCLEOTIDE SEQUENCE [LARGE SCALE GENOMIC DNA]</scope>
    <source>
        <strain evidence="4 5">CBS 121591</strain>
    </source>
</reference>
<keyword evidence="2 4" id="KW-0378">Hydrolase</keyword>
<name>A0A319CHJ0_9EURO</name>
<keyword evidence="5" id="KW-1185">Reference proteome</keyword>
<evidence type="ECO:0000313" key="5">
    <source>
        <dbReference type="Proteomes" id="UP000248340"/>
    </source>
</evidence>
<dbReference type="InterPro" id="IPR050654">
    <property type="entry name" value="AChE-related_enzymes"/>
</dbReference>
<dbReference type="VEuPathDB" id="FungiDB:BO82DRAFT_248280"/>
<sequence>IHQPKWRQDYFFGIPYAQPPVDELRFRPPHSLNTSWVGEHNATEMGPMCYGYGPTQMANGEHVSEDWLTLNVVRVFNVSSSKGLLPVVVYIYGGLFKHGAGSDPRYNMISLLQVEVQNGQEFVEMTLNYRLSYWRFLYGEGVAREGATNLGLCDQRLALQWVPNIAAFGGDPTKITIWGQEAGAFSVGLQLLAYAGRDDGLFRAAIAQSGSPMLMWPSVAATNWQPLYEAFLNATNCTDAVSGSTLDCLRRVSAATLSEVFSRDLTTFNRPNPVVDGDFLPKLGFSALEAGDFVRVLLLLGTAQDE</sequence>
<evidence type="ECO:0000256" key="1">
    <source>
        <dbReference type="ARBA" id="ARBA00005964"/>
    </source>
</evidence>
<feature type="non-terminal residue" evidence="4">
    <location>
        <position position="306"/>
    </location>
</feature>
<dbReference type="Gene3D" id="3.40.50.1820">
    <property type="entry name" value="alpha/beta hydrolase"/>
    <property type="match status" value="1"/>
</dbReference>
<dbReference type="InterPro" id="IPR002018">
    <property type="entry name" value="CarbesteraseB"/>
</dbReference>
<dbReference type="InterPro" id="IPR029058">
    <property type="entry name" value="AB_hydrolase_fold"/>
</dbReference>
<accession>A0A319CHJ0</accession>
<feature type="non-terminal residue" evidence="4">
    <location>
        <position position="1"/>
    </location>
</feature>
<evidence type="ECO:0000259" key="3">
    <source>
        <dbReference type="Pfam" id="PF00135"/>
    </source>
</evidence>
<dbReference type="PANTHER" id="PTHR43918">
    <property type="entry name" value="ACETYLCHOLINESTERASE"/>
    <property type="match status" value="1"/>
</dbReference>
<dbReference type="STRING" id="1448315.A0A319CHJ0"/>
<dbReference type="RefSeq" id="XP_025495456.1">
    <property type="nucleotide sequence ID" value="XM_025630849.1"/>
</dbReference>
<dbReference type="GeneID" id="37133590"/>
<gene>
    <name evidence="4" type="ORF">BO82DRAFT_248280</name>
</gene>
<comment type="similarity">
    <text evidence="1">Belongs to the type-B carboxylesterase/lipase family.</text>
</comment>
<feature type="domain" description="Carboxylesterase type B" evidence="3">
    <location>
        <begin position="9"/>
        <end position="306"/>
    </location>
</feature>
<protein>
    <submittedName>
        <fullName evidence="4">Alpha/beta-hydrolase</fullName>
    </submittedName>
</protein>
<evidence type="ECO:0000313" key="4">
    <source>
        <dbReference type="EMBL" id="PYH85256.1"/>
    </source>
</evidence>
<dbReference type="SUPFAM" id="SSF53474">
    <property type="entry name" value="alpha/beta-Hydrolases"/>
    <property type="match status" value="1"/>
</dbReference>
<dbReference type="PANTHER" id="PTHR43918:SF4">
    <property type="entry name" value="CARBOXYLIC ESTER HYDROLASE"/>
    <property type="match status" value="1"/>
</dbReference>
<dbReference type="AlphaFoldDB" id="A0A319CHJ0"/>